<evidence type="ECO:0000313" key="7">
    <source>
        <dbReference type="Proteomes" id="UP000782241"/>
    </source>
</evidence>
<reference evidence="6" key="1">
    <citation type="submission" date="2021-04" db="EMBL/GenBank/DDBJ databases">
        <title>Draft genome of Fusarium avenaceum strain F156N33, isolated from an atmospheric sample in Virginia.</title>
        <authorList>
            <person name="Yang S."/>
            <person name="Vinatzer B.A."/>
            <person name="Coleman J."/>
        </authorList>
    </citation>
    <scope>NUCLEOTIDE SEQUENCE</scope>
    <source>
        <strain evidence="6">F156N33</strain>
    </source>
</reference>
<keyword evidence="3" id="KW-0274">FAD</keyword>
<evidence type="ECO:0000256" key="1">
    <source>
        <dbReference type="ARBA" id="ARBA00005466"/>
    </source>
</evidence>
<keyword evidence="2" id="KW-0285">Flavoprotein</keyword>
<feature type="domain" description="FAD-binding PCMH-type" evidence="5">
    <location>
        <begin position="117"/>
        <end position="287"/>
    </location>
</feature>
<dbReference type="InterPro" id="IPR006094">
    <property type="entry name" value="Oxid_FAD_bind_N"/>
</dbReference>
<organism evidence="6 7">
    <name type="scientific">Fusarium avenaceum</name>
    <dbReference type="NCBI Taxonomy" id="40199"/>
    <lineage>
        <taxon>Eukaryota</taxon>
        <taxon>Fungi</taxon>
        <taxon>Dikarya</taxon>
        <taxon>Ascomycota</taxon>
        <taxon>Pezizomycotina</taxon>
        <taxon>Sordariomycetes</taxon>
        <taxon>Hypocreomycetidae</taxon>
        <taxon>Hypocreales</taxon>
        <taxon>Nectriaceae</taxon>
        <taxon>Fusarium</taxon>
        <taxon>Fusarium tricinctum species complex</taxon>
    </lineage>
</organism>
<dbReference type="InterPro" id="IPR050416">
    <property type="entry name" value="FAD-linked_Oxidoreductase"/>
</dbReference>
<name>A0A9P7GSZ1_9HYPO</name>
<dbReference type="InterPro" id="IPR016169">
    <property type="entry name" value="FAD-bd_PCMH_sub2"/>
</dbReference>
<dbReference type="EMBL" id="JAGPUO010000049">
    <property type="protein sequence ID" value="KAG5654830.1"/>
    <property type="molecule type" value="Genomic_DNA"/>
</dbReference>
<dbReference type="Pfam" id="PF01565">
    <property type="entry name" value="FAD_binding_4"/>
    <property type="match status" value="1"/>
</dbReference>
<dbReference type="SUPFAM" id="SSF56176">
    <property type="entry name" value="FAD-binding/transporter-associated domain-like"/>
    <property type="match status" value="1"/>
</dbReference>
<dbReference type="Proteomes" id="UP000782241">
    <property type="component" value="Unassembled WGS sequence"/>
</dbReference>
<comment type="similarity">
    <text evidence="1">Belongs to the oxygen-dependent FAD-linked oxidoreductase family.</text>
</comment>
<evidence type="ECO:0000256" key="4">
    <source>
        <dbReference type="ARBA" id="ARBA00023002"/>
    </source>
</evidence>
<dbReference type="PANTHER" id="PTHR42973">
    <property type="entry name" value="BINDING OXIDOREDUCTASE, PUTATIVE (AFU_ORTHOLOGUE AFUA_1G17690)-RELATED"/>
    <property type="match status" value="1"/>
</dbReference>
<evidence type="ECO:0000256" key="3">
    <source>
        <dbReference type="ARBA" id="ARBA00022827"/>
    </source>
</evidence>
<proteinExistence type="inferred from homology"/>
<accession>A0A9P7GSZ1</accession>
<keyword evidence="7" id="KW-1185">Reference proteome</keyword>
<feature type="non-terminal residue" evidence="6">
    <location>
        <position position="1"/>
    </location>
</feature>
<evidence type="ECO:0000313" key="6">
    <source>
        <dbReference type="EMBL" id="KAG5654830.1"/>
    </source>
</evidence>
<dbReference type="InterPro" id="IPR016166">
    <property type="entry name" value="FAD-bd_PCMH"/>
</dbReference>
<evidence type="ECO:0000259" key="5">
    <source>
        <dbReference type="PROSITE" id="PS51387"/>
    </source>
</evidence>
<dbReference type="AlphaFoldDB" id="A0A9P7GSZ1"/>
<gene>
    <name evidence="6" type="ORF">KAF25_010976</name>
</gene>
<dbReference type="InterPro" id="IPR036318">
    <property type="entry name" value="FAD-bd_PCMH-like_sf"/>
</dbReference>
<dbReference type="Gene3D" id="3.30.465.10">
    <property type="match status" value="1"/>
</dbReference>
<dbReference type="GO" id="GO:0071949">
    <property type="term" value="F:FAD binding"/>
    <property type="evidence" value="ECO:0007669"/>
    <property type="project" value="InterPro"/>
</dbReference>
<dbReference type="PROSITE" id="PS51387">
    <property type="entry name" value="FAD_PCMH"/>
    <property type="match status" value="1"/>
</dbReference>
<protein>
    <recommendedName>
        <fullName evidence="5">FAD-binding PCMH-type domain-containing protein</fullName>
    </recommendedName>
</protein>
<sequence length="515" mass="58328">MCLAQCKPLSLIVRCQRRRERREHLVIDIVTYKETLIRQFCYKIWRPLSTYSPLRTRASITTALLPVLFLYASTIDPMENRRRVYHTLHREFPYQVFERGDEEYKATAGSFWSTIQGDTYPTCFFRPRNPDEVSQAVVAASNAHCTFAVKSGGHSAFGASTIEDGLVIDLAELNRVTLSEDKKTAIIEPGGTWHEVYHALQKHGVTVPGGRQFGVGVGGLTLGGGISFFSNLHGWSCDNVLEYEVVLADGRIVTANTNSHKDLYWALRGGCSNFGIVTKFKFMVFEQEKVWTCLMSFDDTNSRALHNAYTTWGQMLAPTDRKTLSILFWDAHKDAAPTCIAGLFNTEQLLLGTHPKVFDQFYEAGPTSIVEANAFQGDIAQSQVVPGGITRTSFWTTSWVIDADMAQEVFEIWNEETKPIAPLMAQQQLQLQTLTLSQMDFMKRNGGNPIGLVEQDQALVIMCLLMRWEKAEDDEVVYRTLQHIEDRVNNTSKRKGIYHHFKYANYASHFQDPFA</sequence>
<keyword evidence="4" id="KW-0560">Oxidoreductase</keyword>
<dbReference type="GO" id="GO:0016491">
    <property type="term" value="F:oxidoreductase activity"/>
    <property type="evidence" value="ECO:0007669"/>
    <property type="project" value="UniProtKB-KW"/>
</dbReference>
<dbReference type="PANTHER" id="PTHR42973:SF54">
    <property type="entry name" value="FAD-BINDING PCMH-TYPE DOMAIN-CONTAINING PROTEIN"/>
    <property type="match status" value="1"/>
</dbReference>
<evidence type="ECO:0000256" key="2">
    <source>
        <dbReference type="ARBA" id="ARBA00022630"/>
    </source>
</evidence>
<comment type="caution">
    <text evidence="6">The sequence shown here is derived from an EMBL/GenBank/DDBJ whole genome shotgun (WGS) entry which is preliminary data.</text>
</comment>